<dbReference type="EMBL" id="SJOL01010342">
    <property type="protein sequence ID" value="TGZ51644.1"/>
    <property type="molecule type" value="Genomic_DNA"/>
</dbReference>
<keyword evidence="2" id="KW-1185">Reference proteome</keyword>
<reference evidence="1 2" key="1">
    <citation type="journal article" date="2019" name="BMC Genomics">
        <title>New insights from Opisthorchis felineus genome: update on genomics of the epidemiologically important liver flukes.</title>
        <authorList>
            <person name="Ershov N.I."/>
            <person name="Mordvinov V.A."/>
            <person name="Prokhortchouk E.B."/>
            <person name="Pakharukova M.Y."/>
            <person name="Gunbin K.V."/>
            <person name="Ustyantsev K."/>
            <person name="Genaev M.A."/>
            <person name="Blinov A.G."/>
            <person name="Mazur A."/>
            <person name="Boulygina E."/>
            <person name="Tsygankova S."/>
            <person name="Khrameeva E."/>
            <person name="Chekanov N."/>
            <person name="Fan G."/>
            <person name="Xiao A."/>
            <person name="Zhang H."/>
            <person name="Xu X."/>
            <person name="Yang H."/>
            <person name="Solovyev V."/>
            <person name="Lee S.M."/>
            <person name="Liu X."/>
            <person name="Afonnikov D.A."/>
            <person name="Skryabin K.G."/>
        </authorList>
    </citation>
    <scope>NUCLEOTIDE SEQUENCE [LARGE SCALE GENOMIC DNA]</scope>
    <source>
        <strain evidence="1">AK-0245</strain>
        <tissue evidence="1">Whole organism</tissue>
    </source>
</reference>
<accession>A0A4V3SB57</accession>
<name>A0A4V3SB57_OPIFE</name>
<dbReference type="EMBL" id="SJOL01010342">
    <property type="protein sequence ID" value="TGZ51646.1"/>
    <property type="molecule type" value="Genomic_DNA"/>
</dbReference>
<dbReference type="AlphaFoldDB" id="A0A4V3SB57"/>
<evidence type="ECO:0000313" key="1">
    <source>
        <dbReference type="EMBL" id="TGZ51644.1"/>
    </source>
</evidence>
<proteinExistence type="predicted"/>
<comment type="caution">
    <text evidence="1">The sequence shown here is derived from an EMBL/GenBank/DDBJ whole genome shotgun (WGS) entry which is preliminary data.</text>
</comment>
<dbReference type="Proteomes" id="UP000308267">
    <property type="component" value="Unassembled WGS sequence"/>
</dbReference>
<gene>
    <name evidence="1" type="ORF">CRM22_010724</name>
</gene>
<evidence type="ECO:0000313" key="2">
    <source>
        <dbReference type="Proteomes" id="UP000308267"/>
    </source>
</evidence>
<sequence length="106" mass="12289">MFQLCHKCLTKQVSVRAKLFSAVQSIHEGLETSYNDTILLRDYRHILSRCDLKALLAKNTERALVNKMNVVIIEFGTIQHGLTWINSVANRIEHMKRHVDYVHDSL</sequence>
<organism evidence="1 2">
    <name type="scientific">Opisthorchis felineus</name>
    <dbReference type="NCBI Taxonomy" id="147828"/>
    <lineage>
        <taxon>Eukaryota</taxon>
        <taxon>Metazoa</taxon>
        <taxon>Spiralia</taxon>
        <taxon>Lophotrochozoa</taxon>
        <taxon>Platyhelminthes</taxon>
        <taxon>Trematoda</taxon>
        <taxon>Digenea</taxon>
        <taxon>Opisthorchiida</taxon>
        <taxon>Opisthorchiata</taxon>
        <taxon>Opisthorchiidae</taxon>
        <taxon>Opisthorchis</taxon>
    </lineage>
</organism>
<protein>
    <submittedName>
        <fullName evidence="1">Uncharacterized protein</fullName>
    </submittedName>
</protein>
<dbReference type="OrthoDB" id="10449364at2759"/>